<dbReference type="InterPro" id="IPR000917">
    <property type="entry name" value="Sulfatase_N"/>
</dbReference>
<feature type="transmembrane region" description="Helical" evidence="2">
    <location>
        <begin position="16"/>
        <end position="38"/>
    </location>
</feature>
<keyword evidence="2" id="KW-1133">Transmembrane helix</keyword>
<accession>D5HC22</accession>
<evidence type="ECO:0000256" key="1">
    <source>
        <dbReference type="SAM" id="MobiDB-lite"/>
    </source>
</evidence>
<evidence type="ECO:0000256" key="2">
    <source>
        <dbReference type="SAM" id="Phobius"/>
    </source>
</evidence>
<organism evidence="4 5">
    <name type="scientific">Salinibacter ruber (strain M8)</name>
    <dbReference type="NCBI Taxonomy" id="761659"/>
    <lineage>
        <taxon>Bacteria</taxon>
        <taxon>Pseudomonadati</taxon>
        <taxon>Rhodothermota</taxon>
        <taxon>Rhodothermia</taxon>
        <taxon>Rhodothermales</taxon>
        <taxon>Salinibacteraceae</taxon>
        <taxon>Salinibacter</taxon>
    </lineage>
</organism>
<keyword evidence="2" id="KW-0812">Transmembrane</keyword>
<dbReference type="SUPFAM" id="SSF53649">
    <property type="entry name" value="Alkaline phosphatase-like"/>
    <property type="match status" value="1"/>
</dbReference>
<feature type="transmembrane region" description="Helical" evidence="2">
    <location>
        <begin position="135"/>
        <end position="159"/>
    </location>
</feature>
<feature type="domain" description="Sulfatase N-terminal" evidence="3">
    <location>
        <begin position="295"/>
        <end position="503"/>
    </location>
</feature>
<sequence length="589" mass="64440">MSVSESAPSWMPDWPGWAVAVGGLLGLNVLLQVPALLFGTLPWPLGSSYLVDPLRLHHLLSLDLLGLACVLALIPYRAGWSPVRALVSGSIPFLLCYGVYDAAVQGMLHRSPIVYADAPHLLGAGYLLLNLQMPLWHVLGLVLALGVLALLGWTLPSLIRYLHVHLRRPPLYHSVLGVSSVILVLVLWAAVTDRGVERETYQSACFSVAECMVHNAKASIELSRDLARSSTPADSTYRTYRALRWDRPPSLYIVVLESYGSVLTAPSHRASYEDLVGPVSDSLAASGWHTATAHSRAPVSGGLSWLSVATTLLGTPVEHQPSFDMLRPTLPRYPHLVRTLQQQGYTTATLQPPVRQRAGLSVQNLYGFDRTFYFEDLGYQGPDYGWGIVPDQYSLAVAHNQFVEQTARPFFLFFEAVSSHAPWTDPPPPLVDDPLLLVNRSPEGRHETGRSPSAGDAASLRGRPPVEQLLRQIEYDWRVLADYLQAEAPSNSLVVVMGDHQPPGIDNAGSATPIHTLSRDASLVRRFEDYGFSEGLQPLAATDTLHHAGLYSMLTRVLTAHSGTRVDSLPARPPYHPNGVEHTALLPTP</sequence>
<reference evidence="4 5" key="1">
    <citation type="journal article" date="2010" name="ISME J.">
        <title>Fine-scale evolution: genomic, phenotypic and ecological differentiation in two coexisting Salinibacter ruber strains.</title>
        <authorList>
            <person name="Pena A."/>
            <person name="Teeling H."/>
            <person name="Huerta-Cepas J."/>
            <person name="Santos F."/>
            <person name="Yarza P."/>
            <person name="Brito-Echeverria J."/>
            <person name="Lucio M."/>
            <person name="Schmitt-Kopplin P."/>
            <person name="Meseguer I."/>
            <person name="Schenowitz C."/>
            <person name="Dossat C."/>
            <person name="Barbe V."/>
            <person name="Dopazo J."/>
            <person name="Rossello-Mora R."/>
            <person name="Schuler M."/>
            <person name="Glockner F.O."/>
            <person name="Amann R."/>
            <person name="Gabaldon T."/>
            <person name="Anton J."/>
        </authorList>
    </citation>
    <scope>NUCLEOTIDE SEQUENCE [LARGE SCALE GENOMIC DNA]</scope>
    <source>
        <strain evidence="4 5">M8</strain>
    </source>
</reference>
<dbReference type="Gene3D" id="3.40.720.10">
    <property type="entry name" value="Alkaline Phosphatase, subunit A"/>
    <property type="match status" value="1"/>
</dbReference>
<keyword evidence="2" id="KW-0472">Membrane</keyword>
<dbReference type="EMBL" id="FP565814">
    <property type="protein sequence ID" value="CBH25577.1"/>
    <property type="molecule type" value="Genomic_DNA"/>
</dbReference>
<dbReference type="InterPro" id="IPR017850">
    <property type="entry name" value="Alkaline_phosphatase_core_sf"/>
</dbReference>
<dbReference type="Proteomes" id="UP000000933">
    <property type="component" value="Chromosome"/>
</dbReference>
<evidence type="ECO:0000313" key="5">
    <source>
        <dbReference type="Proteomes" id="UP000000933"/>
    </source>
</evidence>
<evidence type="ECO:0000259" key="3">
    <source>
        <dbReference type="Pfam" id="PF00884"/>
    </source>
</evidence>
<dbReference type="HOGENOM" id="CLU_459185_0_0_10"/>
<dbReference type="KEGG" id="srm:SRM_02656"/>
<feature type="region of interest" description="Disordered" evidence="1">
    <location>
        <begin position="569"/>
        <end position="589"/>
    </location>
</feature>
<dbReference type="Pfam" id="PF00884">
    <property type="entry name" value="Sulfatase"/>
    <property type="match status" value="1"/>
</dbReference>
<feature type="transmembrane region" description="Helical" evidence="2">
    <location>
        <begin position="59"/>
        <end position="76"/>
    </location>
</feature>
<proteinExistence type="predicted"/>
<reference evidence="5" key="2">
    <citation type="submission" date="2010-04" db="EMBL/GenBank/DDBJ databases">
        <title>Genome sequence of Salinibacter ruber M8.</title>
        <authorList>
            <consortium name="Genoscope"/>
        </authorList>
    </citation>
    <scope>NUCLEOTIDE SEQUENCE [LARGE SCALE GENOMIC DNA]</scope>
    <source>
        <strain evidence="5">M8</strain>
    </source>
</reference>
<gene>
    <name evidence="4" type="ordered locus">SRM_02656</name>
</gene>
<protein>
    <recommendedName>
        <fullName evidence="3">Sulfatase N-terminal domain-containing protein</fullName>
    </recommendedName>
</protein>
<feature type="transmembrane region" description="Helical" evidence="2">
    <location>
        <begin position="171"/>
        <end position="191"/>
    </location>
</feature>
<feature type="region of interest" description="Disordered" evidence="1">
    <location>
        <begin position="440"/>
        <end position="461"/>
    </location>
</feature>
<feature type="transmembrane region" description="Helical" evidence="2">
    <location>
        <begin position="82"/>
        <end position="100"/>
    </location>
</feature>
<dbReference type="AlphaFoldDB" id="D5HC22"/>
<evidence type="ECO:0000313" key="4">
    <source>
        <dbReference type="EMBL" id="CBH25577.1"/>
    </source>
</evidence>
<name>D5HC22_SALRM</name>